<sequence length="341" mass="37197">MMAPSRTVVLLLVCTLMVALQATAANAYYNGSDDGVTMQMFEEWMAKYGKTYTCHGEKEHRFGIFRDNVHFIRSYKPPATYGSSSVRINQFADLTNAEFVSTYTGAKPPPHSKDVPRTVDPIWVPCCIDWRFRGAVTGVKDQGACGSCWAFAAVAAIEGLMKIRTGTLTPLSEQELLDCDTNSNGCDGGHSDTAFELVAKHGLTAESEYRYEGFKGKCRVDDLLFNHAARIDGYRAVPSNDERQLATAVAGQPVTVYIDAGGPAFQFYGSGVFSGPCGTGLNHAVTLVGYCQDSVTGKKYWIAKNSWGKSWGQQGYILLEKDVVQPYGTCGLAITPFYPTV</sequence>
<evidence type="ECO:0000259" key="5">
    <source>
        <dbReference type="SMART" id="SM00645"/>
    </source>
</evidence>
<dbReference type="GO" id="GO:0008234">
    <property type="term" value="F:cysteine-type peptidase activity"/>
    <property type="evidence" value="ECO:0007669"/>
    <property type="project" value="InterPro"/>
</dbReference>
<dbReference type="AlphaFoldDB" id="A0A0D9V0M8"/>
<dbReference type="InterPro" id="IPR013201">
    <property type="entry name" value="Prot_inhib_I29"/>
</dbReference>
<feature type="domain" description="Peptidase C1A papain C-terminal" evidence="5">
    <location>
        <begin position="124"/>
        <end position="340"/>
    </location>
</feature>
<dbReference type="InterPro" id="IPR000668">
    <property type="entry name" value="Peptidase_C1A_C"/>
</dbReference>
<feature type="domain" description="Cathepsin propeptide inhibitor" evidence="6">
    <location>
        <begin position="41"/>
        <end position="99"/>
    </location>
</feature>
<dbReference type="Proteomes" id="UP000032180">
    <property type="component" value="Chromosome 1"/>
</dbReference>
<evidence type="ECO:0000256" key="1">
    <source>
        <dbReference type="ARBA" id="ARBA00008455"/>
    </source>
</evidence>
<evidence type="ECO:0000256" key="3">
    <source>
        <dbReference type="ARBA" id="ARBA00023157"/>
    </source>
</evidence>
<dbReference type="Gene3D" id="3.90.70.10">
    <property type="entry name" value="Cysteine proteinases"/>
    <property type="match status" value="1"/>
</dbReference>
<dbReference type="STRING" id="77586.A0A0D9V0M8"/>
<dbReference type="InterPro" id="IPR039417">
    <property type="entry name" value="Peptidase_C1A_papain-like"/>
</dbReference>
<dbReference type="SMART" id="SM00848">
    <property type="entry name" value="Inhibitor_I29"/>
    <property type="match status" value="1"/>
</dbReference>
<dbReference type="Gramene" id="LPERR01G13230.1">
    <property type="protein sequence ID" value="LPERR01G13230.1"/>
    <property type="gene ID" value="LPERR01G13230"/>
</dbReference>
<dbReference type="GO" id="GO:0006508">
    <property type="term" value="P:proteolysis"/>
    <property type="evidence" value="ECO:0007669"/>
    <property type="project" value="InterPro"/>
</dbReference>
<dbReference type="PANTHER" id="PTHR12411">
    <property type="entry name" value="CYSTEINE PROTEASE FAMILY C1-RELATED"/>
    <property type="match status" value="1"/>
</dbReference>
<feature type="chain" id="PRO_5018565481" description="Peptidase C1A papain C-terminal domain-containing protein" evidence="4">
    <location>
        <begin position="26"/>
        <end position="341"/>
    </location>
</feature>
<accession>A0A0D9V0M8</accession>
<dbReference type="PROSITE" id="PS00139">
    <property type="entry name" value="THIOL_PROTEASE_CYS"/>
    <property type="match status" value="1"/>
</dbReference>
<name>A0A0D9V0M8_9ORYZ</name>
<dbReference type="CDD" id="cd02248">
    <property type="entry name" value="Peptidase_C1A"/>
    <property type="match status" value="1"/>
</dbReference>
<reference evidence="8" key="2">
    <citation type="submission" date="2013-12" db="EMBL/GenBank/DDBJ databases">
        <authorList>
            <person name="Yu Y."/>
            <person name="Lee S."/>
            <person name="de Baynast K."/>
            <person name="Wissotski M."/>
            <person name="Liu L."/>
            <person name="Talag J."/>
            <person name="Goicoechea J."/>
            <person name="Angelova A."/>
            <person name="Jetty R."/>
            <person name="Kudrna D."/>
            <person name="Golser W."/>
            <person name="Rivera L."/>
            <person name="Zhang J."/>
            <person name="Wing R."/>
        </authorList>
    </citation>
    <scope>NUCLEOTIDE SEQUENCE</scope>
</reference>
<dbReference type="Pfam" id="PF08246">
    <property type="entry name" value="Inhibitor_I29"/>
    <property type="match status" value="1"/>
</dbReference>
<dbReference type="PRINTS" id="PR00705">
    <property type="entry name" value="PAPAIN"/>
</dbReference>
<dbReference type="InterPro" id="IPR013128">
    <property type="entry name" value="Peptidase_C1A"/>
</dbReference>
<dbReference type="HOGENOM" id="CLU_012184_1_0_1"/>
<evidence type="ECO:0008006" key="9">
    <source>
        <dbReference type="Google" id="ProtNLM"/>
    </source>
</evidence>
<dbReference type="SMART" id="SM00645">
    <property type="entry name" value="Pept_C1"/>
    <property type="match status" value="1"/>
</dbReference>
<dbReference type="InterPro" id="IPR025661">
    <property type="entry name" value="Pept_asp_AS"/>
</dbReference>
<evidence type="ECO:0000259" key="6">
    <source>
        <dbReference type="SMART" id="SM00848"/>
    </source>
</evidence>
<dbReference type="FunFam" id="3.90.70.10:FF:000113">
    <property type="entry name" value="Putative cysteine protease"/>
    <property type="match status" value="1"/>
</dbReference>
<comment type="similarity">
    <text evidence="1">Belongs to the peptidase C1 family.</text>
</comment>
<dbReference type="PROSITE" id="PS00640">
    <property type="entry name" value="THIOL_PROTEASE_ASN"/>
    <property type="match status" value="1"/>
</dbReference>
<dbReference type="SUPFAM" id="SSF54001">
    <property type="entry name" value="Cysteine proteinases"/>
    <property type="match status" value="1"/>
</dbReference>
<dbReference type="EnsemblPlants" id="LPERR01G13230.1">
    <property type="protein sequence ID" value="LPERR01G13230.1"/>
    <property type="gene ID" value="LPERR01G13230"/>
</dbReference>
<proteinExistence type="inferred from homology"/>
<dbReference type="Pfam" id="PF00112">
    <property type="entry name" value="Peptidase_C1"/>
    <property type="match status" value="1"/>
</dbReference>
<feature type="signal peptide" evidence="4">
    <location>
        <begin position="1"/>
        <end position="25"/>
    </location>
</feature>
<dbReference type="InterPro" id="IPR000169">
    <property type="entry name" value="Pept_cys_AS"/>
</dbReference>
<reference evidence="7" key="3">
    <citation type="submission" date="2015-04" db="UniProtKB">
        <authorList>
            <consortium name="EnsemblPlants"/>
        </authorList>
    </citation>
    <scope>IDENTIFICATION</scope>
</reference>
<protein>
    <recommendedName>
        <fullName evidence="9">Peptidase C1A papain C-terminal domain-containing protein</fullName>
    </recommendedName>
</protein>
<evidence type="ECO:0000256" key="4">
    <source>
        <dbReference type="SAM" id="SignalP"/>
    </source>
</evidence>
<reference evidence="7 8" key="1">
    <citation type="submission" date="2012-08" db="EMBL/GenBank/DDBJ databases">
        <title>Oryza genome evolution.</title>
        <authorList>
            <person name="Wing R.A."/>
        </authorList>
    </citation>
    <scope>NUCLEOTIDE SEQUENCE</scope>
</reference>
<keyword evidence="8" id="KW-1185">Reference proteome</keyword>
<evidence type="ECO:0000313" key="7">
    <source>
        <dbReference type="EnsemblPlants" id="LPERR01G13230.1"/>
    </source>
</evidence>
<dbReference type="InterPro" id="IPR038765">
    <property type="entry name" value="Papain-like_cys_pep_sf"/>
</dbReference>
<organism evidence="7 8">
    <name type="scientific">Leersia perrieri</name>
    <dbReference type="NCBI Taxonomy" id="77586"/>
    <lineage>
        <taxon>Eukaryota</taxon>
        <taxon>Viridiplantae</taxon>
        <taxon>Streptophyta</taxon>
        <taxon>Embryophyta</taxon>
        <taxon>Tracheophyta</taxon>
        <taxon>Spermatophyta</taxon>
        <taxon>Magnoliopsida</taxon>
        <taxon>Liliopsida</taxon>
        <taxon>Poales</taxon>
        <taxon>Poaceae</taxon>
        <taxon>BOP clade</taxon>
        <taxon>Oryzoideae</taxon>
        <taxon>Oryzeae</taxon>
        <taxon>Oryzinae</taxon>
        <taxon>Leersia</taxon>
    </lineage>
</organism>
<keyword evidence="3" id="KW-1015">Disulfide bond</keyword>
<evidence type="ECO:0000256" key="2">
    <source>
        <dbReference type="ARBA" id="ARBA00022729"/>
    </source>
</evidence>
<dbReference type="eggNOG" id="KOG1543">
    <property type="taxonomic scope" value="Eukaryota"/>
</dbReference>
<evidence type="ECO:0000313" key="8">
    <source>
        <dbReference type="Proteomes" id="UP000032180"/>
    </source>
</evidence>
<keyword evidence="2 4" id="KW-0732">Signal</keyword>